<organism evidence="13">
    <name type="scientific">Xenopus tropicalis</name>
    <name type="common">Western clawed frog</name>
    <name type="synonym">Silurana tropicalis</name>
    <dbReference type="NCBI Taxonomy" id="8364"/>
    <lineage>
        <taxon>Eukaryota</taxon>
        <taxon>Metazoa</taxon>
        <taxon>Chordata</taxon>
        <taxon>Craniata</taxon>
        <taxon>Vertebrata</taxon>
        <taxon>Euteleostomi</taxon>
        <taxon>Amphibia</taxon>
        <taxon>Batrachia</taxon>
        <taxon>Anura</taxon>
        <taxon>Pipoidea</taxon>
        <taxon>Pipidae</taxon>
        <taxon>Xenopodinae</taxon>
        <taxon>Xenopus</taxon>
        <taxon>Silurana</taxon>
    </lineage>
</organism>
<proteinExistence type="inferred from homology"/>
<comment type="subunit">
    <text evidence="10">Microtubule inner protein component of sperm flagellar doublet microtubules.</text>
</comment>
<sequence>MRLRGLLYSSHNSVTLGWQDTGEKLGGPQPCRPWTLLMLRCHHRCKEESTEVKDMYKVDLLPDPKQIAAIERRRNQEQQRQSRIFNAKCRTIGVDVQKLDKQVQELKLRESTEKASNEAYDAERLLNDKIAQMLEQRQEQLAHSLEKDVQEFRDQHQQPHTRREFDLYDPEALKKDQPARVGDEDPRCGPASLQKLAGEDLNEKERKKMQMDLTKKWLSEQIEERQRIQHQAKYADNLYDRKRVELDERALHLSTMEEECRKAISLATKNYNEALGLEASEGKRLRKQQEQDDNFAEIYNHLTGDILTEDPAAASSSYGPHRVIPDRWKGMSPEQLQAIRETQEQQRQEKHRLKEQEKQLEAEWDQQRFLAARAAMTLEQQEQEMNKELRKRLDLYNQQLSKEQKAHLEYLEKEVYTNNPTAHFFTQFNTTSR</sequence>
<dbReference type="PANTHER" id="PTHR14517:SF11">
    <property type="entry name" value="RIB43A-LIKE WITH COILED-COILS PROTEIN 1"/>
    <property type="match status" value="1"/>
</dbReference>
<evidence type="ECO:0000313" key="13">
    <source>
        <dbReference type="Ensembl" id="ENSXETP00000116205"/>
    </source>
</evidence>
<evidence type="ECO:0000256" key="5">
    <source>
        <dbReference type="ARBA" id="ARBA00023054"/>
    </source>
</evidence>
<dbReference type="InParanoid" id="A0A803K756"/>
<name>A0A803K756_XENTR</name>
<dbReference type="PANTHER" id="PTHR14517">
    <property type="entry name" value="RIB43A-RELATED"/>
    <property type="match status" value="1"/>
</dbReference>
<feature type="coiled-coil region" evidence="11">
    <location>
        <begin position="336"/>
        <end position="406"/>
    </location>
</feature>
<evidence type="ECO:0000256" key="11">
    <source>
        <dbReference type="SAM" id="Coils"/>
    </source>
</evidence>
<evidence type="ECO:0000256" key="2">
    <source>
        <dbReference type="ARBA" id="ARBA00006875"/>
    </source>
</evidence>
<protein>
    <recommendedName>
        <fullName evidence="9">RIB43A-like with coiled-coils protein 1</fullName>
    </recommendedName>
</protein>
<keyword evidence="4" id="KW-0282">Flagellum</keyword>
<accession>A0A803K756</accession>
<evidence type="ECO:0000256" key="6">
    <source>
        <dbReference type="ARBA" id="ARBA00023069"/>
    </source>
</evidence>
<evidence type="ECO:0000256" key="4">
    <source>
        <dbReference type="ARBA" id="ARBA00022846"/>
    </source>
</evidence>
<keyword evidence="8" id="KW-0966">Cell projection</keyword>
<dbReference type="GeneTree" id="ENSGT00390000010825"/>
<dbReference type="Ensembl" id="ENSXETT00000112850">
    <property type="protein sequence ID" value="ENSXETP00000116205"/>
    <property type="gene ID" value="ENSXETG00000022016"/>
</dbReference>
<evidence type="ECO:0000256" key="8">
    <source>
        <dbReference type="ARBA" id="ARBA00023273"/>
    </source>
</evidence>
<reference evidence="13" key="1">
    <citation type="journal article" date="2010" name="Science">
        <title>The genome of the Western clawed frog Xenopus tropicalis.</title>
        <authorList>
            <person name="Hellsten U."/>
            <person name="Harland R.M."/>
            <person name="Gilchrist M.J."/>
            <person name="Hendrix D."/>
            <person name="Jurka J."/>
            <person name="Kapitonov V."/>
            <person name="Ovcharenko I."/>
            <person name="Putnam N.H."/>
            <person name="Shu S."/>
            <person name="Taher L."/>
            <person name="Blitz I.L."/>
            <person name="Blumberg B."/>
            <person name="Dichmann D.S."/>
            <person name="Dubchak I."/>
            <person name="Amaya E."/>
            <person name="Detter J.C."/>
            <person name="Fletcher R."/>
            <person name="Gerhard D.S."/>
            <person name="Goodstein D."/>
            <person name="Graves T."/>
            <person name="Grigoriev I.V."/>
            <person name="Grimwood J."/>
            <person name="Kawashima T."/>
            <person name="Lindquist E."/>
            <person name="Lucas S.M."/>
            <person name="Mead P.E."/>
            <person name="Mitros T."/>
            <person name="Ogino H."/>
            <person name="Ohta Y."/>
            <person name="Poliakov A.V."/>
            <person name="Pollet N."/>
            <person name="Robert J."/>
            <person name="Salamov A."/>
            <person name="Sater A.K."/>
            <person name="Schmutz J."/>
            <person name="Terry A."/>
            <person name="Vize P.D."/>
            <person name="Warren W.C."/>
            <person name="Wells D."/>
            <person name="Wills A."/>
            <person name="Wilson R.K."/>
            <person name="Zimmerman L.B."/>
            <person name="Zorn A.M."/>
            <person name="Grainger R."/>
            <person name="Grammer T."/>
            <person name="Khokha M.K."/>
            <person name="Richardson P.M."/>
            <person name="Rokhsar D.S."/>
        </authorList>
    </citation>
    <scope>NUCLEOTIDE SEQUENCE [LARGE SCALE GENOMIC DNA]</scope>
    <source>
        <strain evidence="13">Nigerian</strain>
    </source>
</reference>
<evidence type="ECO:0000256" key="7">
    <source>
        <dbReference type="ARBA" id="ARBA00023212"/>
    </source>
</evidence>
<comment type="similarity">
    <text evidence="2">Belongs to the RIB43A family.</text>
</comment>
<evidence type="ECO:0000256" key="1">
    <source>
        <dbReference type="ARBA" id="ARBA00004611"/>
    </source>
</evidence>
<dbReference type="Bgee" id="ENSXETG00000022016">
    <property type="expression patterns" value="Expressed in testis and 12 other cell types or tissues"/>
</dbReference>
<evidence type="ECO:0000256" key="9">
    <source>
        <dbReference type="ARBA" id="ARBA00041087"/>
    </source>
</evidence>
<evidence type="ECO:0000256" key="10">
    <source>
        <dbReference type="ARBA" id="ARBA00046435"/>
    </source>
</evidence>
<comment type="subcellular location">
    <subcellularLocation>
        <location evidence="1">Cytoplasm</location>
        <location evidence="1">Cytoskeleton</location>
        <location evidence="1">Flagellum axoneme</location>
    </subcellularLocation>
</comment>
<dbReference type="InterPro" id="IPR008805">
    <property type="entry name" value="RIB43A"/>
</dbReference>
<feature type="region of interest" description="Disordered" evidence="12">
    <location>
        <begin position="149"/>
        <end position="169"/>
    </location>
</feature>
<keyword evidence="5 11" id="KW-0175">Coiled coil</keyword>
<reference evidence="13" key="2">
    <citation type="submission" date="2021-03" db="UniProtKB">
        <authorList>
            <consortium name="Ensembl"/>
        </authorList>
    </citation>
    <scope>IDENTIFICATION</scope>
</reference>
<gene>
    <name evidence="13" type="primary">ribc1</name>
</gene>
<keyword evidence="7" id="KW-0206">Cytoskeleton</keyword>
<keyword evidence="6" id="KW-0969">Cilium</keyword>
<dbReference type="Pfam" id="PF05914">
    <property type="entry name" value="RIB43A"/>
    <property type="match status" value="1"/>
</dbReference>
<evidence type="ECO:0000256" key="12">
    <source>
        <dbReference type="SAM" id="MobiDB-lite"/>
    </source>
</evidence>
<dbReference type="Xenbase" id="XB-GENE-5787751">
    <property type="gene designation" value="ribc1"/>
</dbReference>
<keyword evidence="3" id="KW-0963">Cytoplasm</keyword>
<evidence type="ECO:0000256" key="3">
    <source>
        <dbReference type="ARBA" id="ARBA00022490"/>
    </source>
</evidence>
<dbReference type="AlphaFoldDB" id="A0A803K756"/>